<feature type="compositionally biased region" description="Low complexity" evidence="1">
    <location>
        <begin position="409"/>
        <end position="423"/>
    </location>
</feature>
<feature type="compositionally biased region" description="Basic and acidic residues" evidence="1">
    <location>
        <begin position="491"/>
        <end position="505"/>
    </location>
</feature>
<dbReference type="WBParaSite" id="L893_g9508.t1">
    <property type="protein sequence ID" value="L893_g9508.t1"/>
    <property type="gene ID" value="L893_g9508"/>
</dbReference>
<protein>
    <submittedName>
        <fullName evidence="3">SAM domain-containing protein</fullName>
    </submittedName>
</protein>
<feature type="region of interest" description="Disordered" evidence="1">
    <location>
        <begin position="449"/>
        <end position="692"/>
    </location>
</feature>
<feature type="compositionally biased region" description="Polar residues" evidence="1">
    <location>
        <begin position="453"/>
        <end position="467"/>
    </location>
</feature>
<dbReference type="AlphaFoldDB" id="A0A1I8AW12"/>
<evidence type="ECO:0000256" key="1">
    <source>
        <dbReference type="SAM" id="MobiDB-lite"/>
    </source>
</evidence>
<feature type="compositionally biased region" description="Low complexity" evidence="1">
    <location>
        <begin position="373"/>
        <end position="396"/>
    </location>
</feature>
<feature type="region of interest" description="Disordered" evidence="1">
    <location>
        <begin position="368"/>
        <end position="437"/>
    </location>
</feature>
<sequence length="819" mass="87312">MDPPSKNPMASAPPGDAAPKADQPKKSPIHPDPSAVDDASMDNAGQASDNVESSLRKLPGKAKNARSRPSVTATAASKRIAERAKTPIGFSVREARVKVGSRPSALKKLAANTSKKISVDIGNLSGPLKVNTFSTIVRETGGAFMLKERIEITGANYVNEVDKARKAPVKLESEEHTKMDNGNTVSVSLGNSIIVFERSTRLRSRSFVSTADPGKPICESLLYSSDRQSVMSRMQGVVPELSKSVRKAASESSPVYGLEGPLVIRVTREIIEGNRGAFSANETIEIRAAGSQEQPKQPMVLGNREMKMVPKEPSAQNPLAAEETISFGTNVCRIVRTVKVTAIKESARQIGISAKPYSVNVKRAYAADRSAKTETSSSERSSLTESSSSADSTRASTHQRSDGSSLTVSMSSPGSRASSASPARSDRRPVDGTSPGSVKELMQKFSQLDIAPKTSSTGSNVSLSDSKTPPPNAGKSKTANTLGDLHAARKSRAEKMKSSVDKDNSSQRSKSSHKKSKSSHKKSKSDISKSSKKKKKVSIKEPKATLLPLSLRQKISERNGTSVSSVKETPKKASAKRISGAKLEAKTPDSEEQSRRGKKEDSRLDDASKLESEKKLEAKTPAEQWAHVTPTKGPRIVVRRNASVDSQPEAKHSTSALGTPPLQVSTAKESSLLTPPGATPASNMPMKSPVCNIKQQSPYSTITARSLSPLSHLSTGFPAGMSPSLHSSGYPTARSPSEPSSTGDRRGSIITPGVRSPYSPKPTGDGADEITVVCNTGNHNEKIRLRLKVDCLIQASGTDSKAKPSVYQLSMNDVTLFKK</sequence>
<dbReference type="Proteomes" id="UP000095287">
    <property type="component" value="Unplaced"/>
</dbReference>
<accession>A0A1I8AW12</accession>
<feature type="compositionally biased region" description="Polar residues" evidence="1">
    <location>
        <begin position="43"/>
        <end position="53"/>
    </location>
</feature>
<feature type="compositionally biased region" description="Polar residues" evidence="1">
    <location>
        <begin position="724"/>
        <end position="742"/>
    </location>
</feature>
<organism evidence="2 3">
    <name type="scientific">Steinernema glaseri</name>
    <dbReference type="NCBI Taxonomy" id="37863"/>
    <lineage>
        <taxon>Eukaryota</taxon>
        <taxon>Metazoa</taxon>
        <taxon>Ecdysozoa</taxon>
        <taxon>Nematoda</taxon>
        <taxon>Chromadorea</taxon>
        <taxon>Rhabditida</taxon>
        <taxon>Tylenchina</taxon>
        <taxon>Panagrolaimomorpha</taxon>
        <taxon>Strongyloidoidea</taxon>
        <taxon>Steinernematidae</taxon>
        <taxon>Steinernema</taxon>
    </lineage>
</organism>
<feature type="compositionally biased region" description="Basic and acidic residues" evidence="1">
    <location>
        <begin position="583"/>
        <end position="620"/>
    </location>
</feature>
<evidence type="ECO:0000313" key="3">
    <source>
        <dbReference type="WBParaSite" id="L893_g9508.t1"/>
    </source>
</evidence>
<feature type="region of interest" description="Disordered" evidence="1">
    <location>
        <begin position="1"/>
        <end position="78"/>
    </location>
</feature>
<feature type="compositionally biased region" description="Basic residues" evidence="1">
    <location>
        <begin position="510"/>
        <end position="523"/>
    </location>
</feature>
<reference evidence="3" key="1">
    <citation type="submission" date="2016-11" db="UniProtKB">
        <authorList>
            <consortium name="WormBaseParasite"/>
        </authorList>
    </citation>
    <scope>IDENTIFICATION</scope>
</reference>
<proteinExistence type="predicted"/>
<name>A0A1I8AW12_9BILA</name>
<feature type="compositionally biased region" description="Polar residues" evidence="1">
    <location>
        <begin position="653"/>
        <end position="673"/>
    </location>
</feature>
<keyword evidence="2" id="KW-1185">Reference proteome</keyword>
<feature type="region of interest" description="Disordered" evidence="1">
    <location>
        <begin position="710"/>
        <end position="769"/>
    </location>
</feature>
<evidence type="ECO:0000313" key="2">
    <source>
        <dbReference type="Proteomes" id="UP000095287"/>
    </source>
</evidence>
<feature type="compositionally biased region" description="Polar residues" evidence="1">
    <location>
        <begin position="558"/>
        <end position="567"/>
    </location>
</feature>